<dbReference type="InterPro" id="IPR015655">
    <property type="entry name" value="PP2C"/>
</dbReference>
<gene>
    <name evidence="2" type="primary">pstP</name>
    <name evidence="2" type="ORF">CI1B_63680</name>
</gene>
<dbReference type="InterPro" id="IPR036457">
    <property type="entry name" value="PPM-type-like_dom_sf"/>
</dbReference>
<comment type="caution">
    <text evidence="2">The sequence shown here is derived from an EMBL/GenBank/DDBJ whole genome shotgun (WGS) entry which is preliminary data.</text>
</comment>
<dbReference type="Gene3D" id="3.60.40.10">
    <property type="entry name" value="PPM-type phosphatase domain"/>
    <property type="match status" value="1"/>
</dbReference>
<dbReference type="RefSeq" id="WP_139863069.1">
    <property type="nucleotide sequence ID" value="NZ_CAADFC020000028.1"/>
</dbReference>
<dbReference type="CDD" id="cd00143">
    <property type="entry name" value="PP2Cc"/>
    <property type="match status" value="1"/>
</dbReference>
<dbReference type="AlphaFoldDB" id="A0A508TQ59"/>
<dbReference type="OrthoDB" id="9801841at2"/>
<keyword evidence="3" id="KW-1185">Reference proteome</keyword>
<proteinExistence type="predicted"/>
<dbReference type="Proteomes" id="UP000328092">
    <property type="component" value="Unassembled WGS sequence"/>
</dbReference>
<dbReference type="Pfam" id="PF00481">
    <property type="entry name" value="PP2C"/>
    <property type="match status" value="1"/>
</dbReference>
<dbReference type="PROSITE" id="PS51746">
    <property type="entry name" value="PPM_2"/>
    <property type="match status" value="1"/>
</dbReference>
<dbReference type="EC" id="3.1.3.16" evidence="2"/>
<dbReference type="SUPFAM" id="SSF81606">
    <property type="entry name" value="PP2C-like"/>
    <property type="match status" value="1"/>
</dbReference>
<dbReference type="PANTHER" id="PTHR47992">
    <property type="entry name" value="PROTEIN PHOSPHATASE"/>
    <property type="match status" value="1"/>
</dbReference>
<dbReference type="EMBL" id="CAADFC020000028">
    <property type="protein sequence ID" value="VIO76356.1"/>
    <property type="molecule type" value="Genomic_DNA"/>
</dbReference>
<organism evidence="2 3">
    <name type="scientific">Bradyrhizobium ivorense</name>
    <dbReference type="NCBI Taxonomy" id="2511166"/>
    <lineage>
        <taxon>Bacteria</taxon>
        <taxon>Pseudomonadati</taxon>
        <taxon>Pseudomonadota</taxon>
        <taxon>Alphaproteobacteria</taxon>
        <taxon>Hyphomicrobiales</taxon>
        <taxon>Nitrobacteraceae</taxon>
        <taxon>Bradyrhizobium</taxon>
    </lineage>
</organism>
<dbReference type="GO" id="GO:0004722">
    <property type="term" value="F:protein serine/threonine phosphatase activity"/>
    <property type="evidence" value="ECO:0007669"/>
    <property type="project" value="UniProtKB-EC"/>
</dbReference>
<keyword evidence="2" id="KW-0378">Hydrolase</keyword>
<protein>
    <submittedName>
        <fullName evidence="2">PP2C-family Ser/Thr phosphatase</fullName>
        <ecNumber evidence="2">3.1.3.16</ecNumber>
    </submittedName>
</protein>
<evidence type="ECO:0000313" key="2">
    <source>
        <dbReference type="EMBL" id="VIO76356.1"/>
    </source>
</evidence>
<feature type="domain" description="PPM-type phosphatase" evidence="1">
    <location>
        <begin position="9"/>
        <end position="239"/>
    </location>
</feature>
<dbReference type="SMART" id="SM00332">
    <property type="entry name" value="PP2Cc"/>
    <property type="match status" value="1"/>
</dbReference>
<sequence length="264" mass="28489">MNEPLFTFDAGSATHVGKVRVRNEDSHLVRSDAGLWAVADGMGGHEAGNVASELVVAALDTVSSSKSAAEFLEQVQSRVLLANRQILELRRQRGGIVIGSTVTVLLISENHYACLWAGDSRLYLASRGAIRQVSRDHTEIEELLASGGVTIDEARDWPTNVITRAVGVRDNPELEIVSGAFEACDIFVLCSDGLTRHVTDDEILECVSTRDAQASSTALVHLALERGGLDNVTVIVVRTTNQTPKQERTIPAAILQAPPAEVWE</sequence>
<reference evidence="2" key="1">
    <citation type="submission" date="2019-02" db="EMBL/GenBank/DDBJ databases">
        <authorList>
            <person name="Pothier F.J."/>
        </authorList>
    </citation>
    <scope>NUCLEOTIDE SEQUENCE</scope>
    <source>
        <strain evidence="2">CI-1B</strain>
    </source>
</reference>
<evidence type="ECO:0000259" key="1">
    <source>
        <dbReference type="PROSITE" id="PS51746"/>
    </source>
</evidence>
<name>A0A508TQ59_9BRAD</name>
<evidence type="ECO:0000313" key="3">
    <source>
        <dbReference type="Proteomes" id="UP000328092"/>
    </source>
</evidence>
<accession>A0A508TQ59</accession>
<dbReference type="InterPro" id="IPR001932">
    <property type="entry name" value="PPM-type_phosphatase-like_dom"/>
</dbReference>
<dbReference type="SMART" id="SM00331">
    <property type="entry name" value="PP2C_SIG"/>
    <property type="match status" value="1"/>
</dbReference>